<dbReference type="RefSeq" id="WP_321545383.1">
    <property type="nucleotide sequence ID" value="NZ_JAXIVS010000003.1"/>
</dbReference>
<evidence type="ECO:0000313" key="1">
    <source>
        <dbReference type="EMBL" id="MDY7226653.1"/>
    </source>
</evidence>
<dbReference type="Proteomes" id="UP001291309">
    <property type="component" value="Unassembled WGS sequence"/>
</dbReference>
<dbReference type="EMBL" id="JAXIVS010000003">
    <property type="protein sequence ID" value="MDY7226653.1"/>
    <property type="molecule type" value="Genomic_DNA"/>
</dbReference>
<name>A0ABU5GZN6_9BACT</name>
<accession>A0ABU5GZN6</accession>
<proteinExistence type="predicted"/>
<organism evidence="1 2">
    <name type="scientific">Hyalangium rubrum</name>
    <dbReference type="NCBI Taxonomy" id="3103134"/>
    <lineage>
        <taxon>Bacteria</taxon>
        <taxon>Pseudomonadati</taxon>
        <taxon>Myxococcota</taxon>
        <taxon>Myxococcia</taxon>
        <taxon>Myxococcales</taxon>
        <taxon>Cystobacterineae</taxon>
        <taxon>Archangiaceae</taxon>
        <taxon>Hyalangium</taxon>
    </lineage>
</organism>
<protein>
    <submittedName>
        <fullName evidence="1">Uncharacterized protein</fullName>
    </submittedName>
</protein>
<comment type="caution">
    <text evidence="1">The sequence shown here is derived from an EMBL/GenBank/DDBJ whole genome shotgun (WGS) entry which is preliminary data.</text>
</comment>
<evidence type="ECO:0000313" key="2">
    <source>
        <dbReference type="Proteomes" id="UP001291309"/>
    </source>
</evidence>
<keyword evidence="2" id="KW-1185">Reference proteome</keyword>
<gene>
    <name evidence="1" type="ORF">SYV04_09655</name>
</gene>
<sequence length="740" mass="77548">MRLVTSGVVALCLAGCPGEEPGEGDEDTLIPGTLSGAVTAPNGGTIAGTQVLVCFVVGGRCDTASPNTKSLTLQGTGVSAPYSVANLASGQYLVVAAKDTNTNDELDSGDYEGVYGNGQGAVAVTPPARNINITMAVSSNQTIRGTVTAPANGDVAGTQVTACFISAGQCVSTHANTRKMTVSGSGASASFSFSLPPGQYAVTATKDVNGNSLADSGDYEGAYTTGGVDPTPVIPPMQNLGILLRVKGNTVPLPSNVQYLRPTDFTGGSATVTLQGLSATERVAVIPVHASQSLTVDGLNYTVNTTGVLAQDVSSPEAEAFSPVPLAPLALQARTGMRAHQEAHLAKMEKDLRDVRALRQAGAATLGAPGTVSSLAIDNCAGPYTVDTKTCRFWIDTSTGQTQITATLKRVSTNAYWFVQNEDLSDFSSAELQSLANDFETRVVPPDRQYFGNFADVDGNQKILIVFSRLLAPQGLLGYVKPLDLFDDAVAFPETGVHSNEGDIFYAATPGSFGGQIPRTSYFSVVMPATMVHELKHLIATGRRLTSDQFPEELWIEEGSAMAAQQLAGLGSQVDEIQGYAEPCLSSPQSVRVVYESRPSGALEGQCIYGYNFLLVWRAAQKKGHANFWKNWVMGPGSGIANLEAHTGTPFSELMMDWAATLALDHANYATGYDYDSFNLRDGSWGRLGAVGLQSGTSGRARSMSYLVGRGTGGNANITINVTNGAAPHVVILRLPGVLP</sequence>
<reference evidence="1 2" key="1">
    <citation type="submission" date="2023-12" db="EMBL/GenBank/DDBJ databases">
        <title>the genome sequence of Hyalangium sp. s54d21.</title>
        <authorList>
            <person name="Zhang X."/>
        </authorList>
    </citation>
    <scope>NUCLEOTIDE SEQUENCE [LARGE SCALE GENOMIC DNA]</scope>
    <source>
        <strain evidence="2">s54d21</strain>
    </source>
</reference>